<dbReference type="EMBL" id="LC738874">
    <property type="protein sequence ID" value="BDT62387.1"/>
    <property type="molecule type" value="Genomic_DNA"/>
</dbReference>
<protein>
    <submittedName>
        <fullName evidence="1">Semaphorin-1A-like protein</fullName>
    </submittedName>
</protein>
<organism evidence="1">
    <name type="scientific">Melicertus latisulcatus majanivirus</name>
    <dbReference type="NCBI Taxonomy" id="2984277"/>
    <lineage>
        <taxon>Viruses</taxon>
        <taxon>Viruses incertae sedis</taxon>
        <taxon>Naldaviricetes</taxon>
        <taxon>Nimaviridae</taxon>
    </lineage>
</organism>
<reference evidence="1" key="1">
    <citation type="submission" date="2022-10" db="EMBL/GenBank/DDBJ databases">
        <title>Genome sequences of endogenous nimaviruses in decapod crustaceans.</title>
        <authorList>
            <person name="Kawato S."/>
            <person name="Nozaki R."/>
            <person name="Kondo H."/>
            <person name="Hirono I."/>
        </authorList>
    </citation>
    <scope>NUCLEOTIDE SEQUENCE</scope>
    <source>
        <strain evidence="1">Okinawa2016</strain>
    </source>
</reference>
<sequence length="545" mass="64148">MTSYKEDIRVSCFKTCFLEYMIIILSLLQEAVHLDIEDVNSNFLEFIKINFDNINENKIRLNISIERDDQFCMEYVVYILLIIDVYISMFDQSNNNNNNDIKNTTCNSDREHKKDIKRQILIDLSDVDKNVLLSENCKNCENSLYGFATALFENRIKPFSFFSLSRNKSCNDYYVNNPMSVFFTIDEVRNISKRIKTSRKNEKFKVILSKYRKKIKDNSVKTPHGLILYAKAADILIQYDKENILLMDICINITDKESYVYIKTIEKQTKQLNKSLIDYLDAFIKIDNKICPDHLQVINDIISFKERLTFITQRHFPMFKFNGSRKHVAISKAIQSLTNECESFPNKPKYNNIIKEHGNNTIDNLKWLDLFTNTILPLLTNDTITNMWFNRLFLTNTHREIITKDDIKSSNFLRLLRKVEQETDKVKTMDILRIFSKVCNTLRHKHLPFSFQDCKRLIKRQKINNHNNLNPLRDIEYIQTLPKGTINIKNLLSQHGPSILGYCITDEHAGDNTNYENNINQPLSKVDVYKFHQYFTSIGKDLLTL</sequence>
<accession>A0A9C7BZ94</accession>
<evidence type="ECO:0000313" key="1">
    <source>
        <dbReference type="EMBL" id="BDT62387.1"/>
    </source>
</evidence>
<proteinExistence type="predicted"/>
<name>A0A9C7BZ94_9VIRU</name>